<dbReference type="KEGG" id="tml:GSTUM_00010125001"/>
<name>D5GLC0_TUBMM</name>
<dbReference type="InParanoid" id="D5GLC0"/>
<sequence>MLFACEETHVFLFLSLSYLPFHPIVEFYRVHRE</sequence>
<protein>
    <submittedName>
        <fullName evidence="1">(Perigord truffle) hypothetical protein</fullName>
    </submittedName>
</protein>
<reference evidence="1 2" key="1">
    <citation type="journal article" date="2010" name="Nature">
        <title>Perigord black truffle genome uncovers evolutionary origins and mechanisms of symbiosis.</title>
        <authorList>
            <person name="Martin F."/>
            <person name="Kohler A."/>
            <person name="Murat C."/>
            <person name="Balestrini R."/>
            <person name="Coutinho P.M."/>
            <person name="Jaillon O."/>
            <person name="Montanini B."/>
            <person name="Morin E."/>
            <person name="Noel B."/>
            <person name="Percudani R."/>
            <person name="Porcel B."/>
            <person name="Rubini A."/>
            <person name="Amicucci A."/>
            <person name="Amselem J."/>
            <person name="Anthouard V."/>
            <person name="Arcioni S."/>
            <person name="Artiguenave F."/>
            <person name="Aury J.M."/>
            <person name="Ballario P."/>
            <person name="Bolchi A."/>
            <person name="Brenna A."/>
            <person name="Brun A."/>
            <person name="Buee M."/>
            <person name="Cantarel B."/>
            <person name="Chevalier G."/>
            <person name="Couloux A."/>
            <person name="Da Silva C."/>
            <person name="Denoeud F."/>
            <person name="Duplessis S."/>
            <person name="Ghignone S."/>
            <person name="Hilselberger B."/>
            <person name="Iotti M."/>
            <person name="Marcais B."/>
            <person name="Mello A."/>
            <person name="Miranda M."/>
            <person name="Pacioni G."/>
            <person name="Quesneville H."/>
            <person name="Riccioni C."/>
            <person name="Ruotolo R."/>
            <person name="Splivallo R."/>
            <person name="Stocchi V."/>
            <person name="Tisserant E."/>
            <person name="Viscomi A.R."/>
            <person name="Zambonelli A."/>
            <person name="Zampieri E."/>
            <person name="Henrissat B."/>
            <person name="Lebrun M.H."/>
            <person name="Paolocci F."/>
            <person name="Bonfante P."/>
            <person name="Ottonello S."/>
            <person name="Wincker P."/>
        </authorList>
    </citation>
    <scope>NUCLEOTIDE SEQUENCE [LARGE SCALE GENOMIC DNA]</scope>
    <source>
        <strain evidence="1 2">Mel28</strain>
    </source>
</reference>
<dbReference type="Proteomes" id="UP000006911">
    <property type="component" value="Unassembled WGS sequence"/>
</dbReference>
<proteinExistence type="predicted"/>
<dbReference type="EMBL" id="FN430348">
    <property type="protein sequence ID" value="CAZ85313.1"/>
    <property type="molecule type" value="Genomic_DNA"/>
</dbReference>
<dbReference type="HOGENOM" id="CLU_3385072_0_0_1"/>
<accession>D5GLC0</accession>
<dbReference type="GeneID" id="9182107"/>
<gene>
    <name evidence="1" type="ORF">GSTUM_00010125001</name>
</gene>
<keyword evidence="2" id="KW-1185">Reference proteome</keyword>
<dbReference type="AlphaFoldDB" id="D5GLC0"/>
<evidence type="ECO:0000313" key="2">
    <source>
        <dbReference type="Proteomes" id="UP000006911"/>
    </source>
</evidence>
<evidence type="ECO:0000313" key="1">
    <source>
        <dbReference type="EMBL" id="CAZ85313.1"/>
    </source>
</evidence>
<dbReference type="RefSeq" id="XP_002841122.1">
    <property type="nucleotide sequence ID" value="XM_002841076.1"/>
</dbReference>
<organism evidence="1 2">
    <name type="scientific">Tuber melanosporum (strain Mel28)</name>
    <name type="common">Perigord black truffle</name>
    <dbReference type="NCBI Taxonomy" id="656061"/>
    <lineage>
        <taxon>Eukaryota</taxon>
        <taxon>Fungi</taxon>
        <taxon>Dikarya</taxon>
        <taxon>Ascomycota</taxon>
        <taxon>Pezizomycotina</taxon>
        <taxon>Pezizomycetes</taxon>
        <taxon>Pezizales</taxon>
        <taxon>Tuberaceae</taxon>
        <taxon>Tuber</taxon>
    </lineage>
</organism>